<comment type="caution">
    <text evidence="1">The sequence shown here is derived from an EMBL/GenBank/DDBJ whole genome shotgun (WGS) entry which is preliminary data.</text>
</comment>
<keyword evidence="1" id="KW-0489">Methyltransferase</keyword>
<dbReference type="EMBL" id="NPIC01000001">
    <property type="protein sequence ID" value="RDL41293.1"/>
    <property type="molecule type" value="Genomic_DNA"/>
</dbReference>
<keyword evidence="2" id="KW-1185">Reference proteome</keyword>
<gene>
    <name evidence="1" type="ORF">BP5553_01272</name>
</gene>
<dbReference type="SUPFAM" id="SSF53335">
    <property type="entry name" value="S-adenosyl-L-methionine-dependent methyltransferases"/>
    <property type="match status" value="1"/>
</dbReference>
<dbReference type="GO" id="GO:0032259">
    <property type="term" value="P:methylation"/>
    <property type="evidence" value="ECO:0007669"/>
    <property type="project" value="UniProtKB-KW"/>
</dbReference>
<dbReference type="GeneID" id="43594121"/>
<reference evidence="1 2" key="1">
    <citation type="journal article" date="2018" name="IMA Fungus">
        <title>IMA Genome-F 9: Draft genome sequence of Annulohypoxylon stygium, Aspergillus mulundensis, Berkeleyomyces basicola (syn. Thielaviopsis basicola), Ceratocystis smalleyi, two Cercospora beticola strains, Coleophoma cylindrospora, Fusarium fracticaudum, Phialophora cf. hyalina, and Morchella septimelata.</title>
        <authorList>
            <person name="Wingfield B.D."/>
            <person name="Bills G.F."/>
            <person name="Dong Y."/>
            <person name="Huang W."/>
            <person name="Nel W.J."/>
            <person name="Swalarsk-Parry B.S."/>
            <person name="Vaghefi N."/>
            <person name="Wilken P.M."/>
            <person name="An Z."/>
            <person name="de Beer Z.W."/>
            <person name="De Vos L."/>
            <person name="Chen L."/>
            <person name="Duong T.A."/>
            <person name="Gao Y."/>
            <person name="Hammerbacher A."/>
            <person name="Kikkert J.R."/>
            <person name="Li Y."/>
            <person name="Li H."/>
            <person name="Li K."/>
            <person name="Li Q."/>
            <person name="Liu X."/>
            <person name="Ma X."/>
            <person name="Naidoo K."/>
            <person name="Pethybridge S.J."/>
            <person name="Sun J."/>
            <person name="Steenkamp E.T."/>
            <person name="van der Nest M.A."/>
            <person name="van Wyk S."/>
            <person name="Wingfield M.J."/>
            <person name="Xiong C."/>
            <person name="Yue Q."/>
            <person name="Zhang X."/>
        </authorList>
    </citation>
    <scope>NUCLEOTIDE SEQUENCE [LARGE SCALE GENOMIC DNA]</scope>
    <source>
        <strain evidence="1 2">BP 5553</strain>
    </source>
</reference>
<organism evidence="1 2">
    <name type="scientific">Venustampulla echinocandica</name>
    <dbReference type="NCBI Taxonomy" id="2656787"/>
    <lineage>
        <taxon>Eukaryota</taxon>
        <taxon>Fungi</taxon>
        <taxon>Dikarya</taxon>
        <taxon>Ascomycota</taxon>
        <taxon>Pezizomycotina</taxon>
        <taxon>Leotiomycetes</taxon>
        <taxon>Helotiales</taxon>
        <taxon>Pleuroascaceae</taxon>
        <taxon>Venustampulla</taxon>
    </lineage>
</organism>
<dbReference type="CDD" id="cd02440">
    <property type="entry name" value="AdoMet_MTases"/>
    <property type="match status" value="1"/>
</dbReference>
<dbReference type="Pfam" id="PF13489">
    <property type="entry name" value="Methyltransf_23"/>
    <property type="match status" value="1"/>
</dbReference>
<protein>
    <submittedName>
        <fullName evidence="1">S-adenosyl-L-methionine-dependent methyltransferase</fullName>
    </submittedName>
</protein>
<accession>A0A370U0K8</accession>
<evidence type="ECO:0000313" key="1">
    <source>
        <dbReference type="EMBL" id="RDL41293.1"/>
    </source>
</evidence>
<dbReference type="STRING" id="2656787.A0A370U0K8"/>
<dbReference type="Proteomes" id="UP000254866">
    <property type="component" value="Unassembled WGS sequence"/>
</dbReference>
<dbReference type="Gene3D" id="3.40.50.150">
    <property type="entry name" value="Vaccinia Virus protein VP39"/>
    <property type="match status" value="1"/>
</dbReference>
<proteinExistence type="predicted"/>
<dbReference type="InterPro" id="IPR029063">
    <property type="entry name" value="SAM-dependent_MTases_sf"/>
</dbReference>
<evidence type="ECO:0000313" key="2">
    <source>
        <dbReference type="Proteomes" id="UP000254866"/>
    </source>
</evidence>
<dbReference type="PANTHER" id="PTHR43591">
    <property type="entry name" value="METHYLTRANSFERASE"/>
    <property type="match status" value="1"/>
</dbReference>
<keyword evidence="1" id="KW-0808">Transferase</keyword>
<dbReference type="GO" id="GO:0008168">
    <property type="term" value="F:methyltransferase activity"/>
    <property type="evidence" value="ECO:0007669"/>
    <property type="project" value="UniProtKB-KW"/>
</dbReference>
<name>A0A370U0K8_9HELO</name>
<dbReference type="RefSeq" id="XP_031873949.1">
    <property type="nucleotide sequence ID" value="XM_032009895.1"/>
</dbReference>
<dbReference type="AlphaFoldDB" id="A0A370U0K8"/>
<dbReference type="PANTHER" id="PTHR43591:SF96">
    <property type="entry name" value="PUTATIVE-RELATED"/>
    <property type="match status" value="1"/>
</dbReference>
<sequence>MASSSTPTAKPGYMLSRGFTANTRIALQHYLWKDGLNYLLHPSIPTTSKDLKIAEIGVGTGIWLIELARTLPPTVQLDGLDISFGQCPPKEWLPQNIAWVTHDAFSEPPEELLEKYDVIHVQLFITLIRDGNPVPMLKNLIKMLKPGGYISWGEWDVATWEVIRIPSAPSQTNEELNELREYTSTLGKTRPGPSFISSGWITRLHQTFAENGLSNVIVDRHKFSTEIATLLLDTWMVASQEISANILDGLGGGQGDVARALVEEVGKNRGNTAFNLERVITIGQKPLK</sequence>
<dbReference type="OrthoDB" id="184880at2759"/>